<evidence type="ECO:0000313" key="3">
    <source>
        <dbReference type="Proteomes" id="UP000238348"/>
    </source>
</evidence>
<proteinExistence type="predicted"/>
<dbReference type="EMBL" id="CP012673">
    <property type="protein sequence ID" value="AUX40626.1"/>
    <property type="molecule type" value="Genomic_DNA"/>
</dbReference>
<evidence type="ECO:0000313" key="2">
    <source>
        <dbReference type="EMBL" id="AUX40626.1"/>
    </source>
</evidence>
<feature type="chain" id="PRO_5014888452" description="Secreted protein" evidence="1">
    <location>
        <begin position="28"/>
        <end position="148"/>
    </location>
</feature>
<gene>
    <name evidence="2" type="ORF">SOCE26_020270</name>
</gene>
<sequence length="148" mass="15571">MKSLKARVLSGVGAALLALSLSAPAMATYEAPDSHDVDVVNVPILSGLVNVLVGKVTALVGVTVSEVKIMDVADVLNNSEIGVLNNVLNNVLVNLQVINLQNVLKDVDVANGLKVGDVLSDNNVDIHDVVDVKIFDVDGVKKILVFHK</sequence>
<keyword evidence="1" id="KW-0732">Signal</keyword>
<feature type="signal peptide" evidence="1">
    <location>
        <begin position="1"/>
        <end position="27"/>
    </location>
</feature>
<reference evidence="2 3" key="1">
    <citation type="submission" date="2015-09" db="EMBL/GenBank/DDBJ databases">
        <title>Sorangium comparison.</title>
        <authorList>
            <person name="Zaburannyi N."/>
            <person name="Bunk B."/>
            <person name="Overmann J."/>
            <person name="Mueller R."/>
        </authorList>
    </citation>
    <scope>NUCLEOTIDE SEQUENCE [LARGE SCALE GENOMIC DNA]</scope>
    <source>
        <strain evidence="2 3">So ce26</strain>
    </source>
</reference>
<name>A0A2L0EMV6_SORCE</name>
<dbReference type="AlphaFoldDB" id="A0A2L0EMV6"/>
<dbReference type="Proteomes" id="UP000238348">
    <property type="component" value="Chromosome"/>
</dbReference>
<evidence type="ECO:0000256" key="1">
    <source>
        <dbReference type="SAM" id="SignalP"/>
    </source>
</evidence>
<protein>
    <recommendedName>
        <fullName evidence="4">Secreted protein</fullName>
    </recommendedName>
</protein>
<evidence type="ECO:0008006" key="4">
    <source>
        <dbReference type="Google" id="ProtNLM"/>
    </source>
</evidence>
<accession>A0A2L0EMV6</accession>
<organism evidence="2 3">
    <name type="scientific">Sorangium cellulosum</name>
    <name type="common">Polyangium cellulosum</name>
    <dbReference type="NCBI Taxonomy" id="56"/>
    <lineage>
        <taxon>Bacteria</taxon>
        <taxon>Pseudomonadati</taxon>
        <taxon>Myxococcota</taxon>
        <taxon>Polyangia</taxon>
        <taxon>Polyangiales</taxon>
        <taxon>Polyangiaceae</taxon>
        <taxon>Sorangium</taxon>
    </lineage>
</organism>